<evidence type="ECO:0000259" key="6">
    <source>
        <dbReference type="PROSITE" id="PS51898"/>
    </source>
</evidence>
<dbReference type="Gene3D" id="1.10.150.130">
    <property type="match status" value="1"/>
</dbReference>
<keyword evidence="5" id="KW-0233">DNA recombination</keyword>
<evidence type="ECO:0000256" key="4">
    <source>
        <dbReference type="ARBA" id="ARBA00023125"/>
    </source>
</evidence>
<evidence type="ECO:0000256" key="5">
    <source>
        <dbReference type="ARBA" id="ARBA00023172"/>
    </source>
</evidence>
<reference evidence="7" key="1">
    <citation type="journal article" date="2023" name="Int. J. Syst. Evol. Microbiol.">
        <title>&lt;i&gt;Holtiella tumoricola&lt;/i&gt; gen. nov. sp. nov., isolated from a human clinical sample.</title>
        <authorList>
            <person name="Allen-Vercoe E."/>
            <person name="Daigneault M.C."/>
            <person name="Vancuren S.J."/>
            <person name="Cochrane K."/>
            <person name="O'Neal L.L."/>
            <person name="Sankaranarayanan K."/>
            <person name="Lawson P.A."/>
        </authorList>
    </citation>
    <scope>NUCLEOTIDE SEQUENCE</scope>
    <source>
        <strain evidence="7">CC70A</strain>
    </source>
</reference>
<dbReference type="Gene3D" id="1.10.443.10">
    <property type="entry name" value="Intergrase catalytic core"/>
    <property type="match status" value="1"/>
</dbReference>
<proteinExistence type="inferred from homology"/>
<accession>A0AA42DLF8</accession>
<dbReference type="InterPro" id="IPR010998">
    <property type="entry name" value="Integrase_recombinase_N"/>
</dbReference>
<dbReference type="SUPFAM" id="SSF56349">
    <property type="entry name" value="DNA breaking-rejoining enzymes"/>
    <property type="match status" value="1"/>
</dbReference>
<protein>
    <submittedName>
        <fullName evidence="7">Site-specific integrase</fullName>
    </submittedName>
</protein>
<keyword evidence="8" id="KW-1185">Reference proteome</keyword>
<dbReference type="InterPro" id="IPR002104">
    <property type="entry name" value="Integrase_catalytic"/>
</dbReference>
<feature type="domain" description="Tyr recombinase" evidence="6">
    <location>
        <begin position="158"/>
        <end position="356"/>
    </location>
</feature>
<keyword evidence="4" id="KW-0238">DNA-binding</keyword>
<comment type="function">
    <text evidence="1">Site-specific tyrosine recombinase, which acts by catalyzing the cutting and rejoining of the recombining DNA molecules.</text>
</comment>
<comment type="caution">
    <text evidence="7">The sequence shown here is derived from an EMBL/GenBank/DDBJ whole genome shotgun (WGS) entry which is preliminary data.</text>
</comment>
<keyword evidence="3" id="KW-0229">DNA integration</keyword>
<organism evidence="7 8">
    <name type="scientific">Holtiella tumoricola</name>
    <dbReference type="NCBI Taxonomy" id="3018743"/>
    <lineage>
        <taxon>Bacteria</taxon>
        <taxon>Bacillati</taxon>
        <taxon>Bacillota</taxon>
        <taxon>Clostridia</taxon>
        <taxon>Lachnospirales</taxon>
        <taxon>Cellulosilyticaceae</taxon>
        <taxon>Holtiella</taxon>
    </lineage>
</organism>
<sequence>MSMDKRGDTWRFRIRKDGKTYTKTFKGTEKQAKKAHDLFRLEIERGEIGTDENMRMDELCALVYKDYVLPNCKASTQRIYKQNYNAYILPALGSMKVSSIKPIHIQQLVNNMAKTLKPNTIGNCMGCLGKTFSLAEKWELIKDSPYKHIELPKPAKTNHAELLSIEEIKILLDHYSKESNLLHKTAFYLAIGCGLRNSEIRALTIDDIDFENGVLTINKQLAEIRNELGEIVEGISSPKTPSSIRKIYIPMFIIDILKDYINSLPFIPPSKQIFWSLATGKPISKHCLSKRFRYVCESIGITPIRFHDLRHLQATLLMHSNINVQAISKRLGHSDTQTTLRVYTHSLDAVDKEVATSIDTTFKELSN</sequence>
<dbReference type="GO" id="GO:0003677">
    <property type="term" value="F:DNA binding"/>
    <property type="evidence" value="ECO:0007669"/>
    <property type="project" value="UniProtKB-KW"/>
</dbReference>
<comment type="similarity">
    <text evidence="2">Belongs to the 'phage' integrase family.</text>
</comment>
<gene>
    <name evidence="7" type="ORF">PBV87_07355</name>
</gene>
<evidence type="ECO:0000256" key="2">
    <source>
        <dbReference type="ARBA" id="ARBA00008857"/>
    </source>
</evidence>
<dbReference type="InterPro" id="IPR050808">
    <property type="entry name" value="Phage_Integrase"/>
</dbReference>
<dbReference type="Pfam" id="PF00589">
    <property type="entry name" value="Phage_integrase"/>
    <property type="match status" value="1"/>
</dbReference>
<dbReference type="InterPro" id="IPR013762">
    <property type="entry name" value="Integrase-like_cat_sf"/>
</dbReference>
<evidence type="ECO:0000313" key="7">
    <source>
        <dbReference type="EMBL" id="MDA3731295.1"/>
    </source>
</evidence>
<dbReference type="PANTHER" id="PTHR30629:SF2">
    <property type="entry name" value="PROPHAGE INTEGRASE INTS-RELATED"/>
    <property type="match status" value="1"/>
</dbReference>
<dbReference type="InterPro" id="IPR004107">
    <property type="entry name" value="Integrase_SAM-like_N"/>
</dbReference>
<dbReference type="CDD" id="cd01189">
    <property type="entry name" value="INT_ICEBs1_C_like"/>
    <property type="match status" value="1"/>
</dbReference>
<dbReference type="Proteomes" id="UP001169242">
    <property type="component" value="Unassembled WGS sequence"/>
</dbReference>
<dbReference type="GO" id="GO:0006310">
    <property type="term" value="P:DNA recombination"/>
    <property type="evidence" value="ECO:0007669"/>
    <property type="project" value="UniProtKB-KW"/>
</dbReference>
<name>A0AA42DLF8_9FIRM</name>
<dbReference type="PANTHER" id="PTHR30629">
    <property type="entry name" value="PROPHAGE INTEGRASE"/>
    <property type="match status" value="1"/>
</dbReference>
<dbReference type="PROSITE" id="PS51898">
    <property type="entry name" value="TYR_RECOMBINASE"/>
    <property type="match status" value="1"/>
</dbReference>
<dbReference type="AlphaFoldDB" id="A0AA42DLF8"/>
<evidence type="ECO:0000256" key="1">
    <source>
        <dbReference type="ARBA" id="ARBA00003283"/>
    </source>
</evidence>
<dbReference type="InterPro" id="IPR011010">
    <property type="entry name" value="DNA_brk_join_enz"/>
</dbReference>
<evidence type="ECO:0000256" key="3">
    <source>
        <dbReference type="ARBA" id="ARBA00022908"/>
    </source>
</evidence>
<dbReference type="GO" id="GO:0015074">
    <property type="term" value="P:DNA integration"/>
    <property type="evidence" value="ECO:0007669"/>
    <property type="project" value="UniProtKB-KW"/>
</dbReference>
<dbReference type="EMBL" id="JAQIFT010000030">
    <property type="protein sequence ID" value="MDA3731295.1"/>
    <property type="molecule type" value="Genomic_DNA"/>
</dbReference>
<dbReference type="Pfam" id="PF14659">
    <property type="entry name" value="Phage_int_SAM_3"/>
    <property type="match status" value="1"/>
</dbReference>
<evidence type="ECO:0000313" key="8">
    <source>
        <dbReference type="Proteomes" id="UP001169242"/>
    </source>
</evidence>
<dbReference type="RefSeq" id="WP_271011695.1">
    <property type="nucleotide sequence ID" value="NZ_JAQIFT010000030.1"/>
</dbReference>